<evidence type="ECO:0000259" key="1">
    <source>
        <dbReference type="Pfam" id="PF13229"/>
    </source>
</evidence>
<reference evidence="2 3" key="1">
    <citation type="submission" date="2016-10" db="EMBL/GenBank/DDBJ databases">
        <authorList>
            <person name="de Groot N.N."/>
        </authorList>
    </citation>
    <scope>NUCLEOTIDE SEQUENCE [LARGE SCALE GENOMIC DNA]</scope>
    <source>
        <strain evidence="2 3">DSM 28286</strain>
    </source>
</reference>
<dbReference type="InterPro" id="IPR039448">
    <property type="entry name" value="Beta_helix"/>
</dbReference>
<dbReference type="InterPro" id="IPR006626">
    <property type="entry name" value="PbH1"/>
</dbReference>
<dbReference type="STRING" id="1465490.SAMN05444277_103291"/>
<feature type="domain" description="Right handed beta helix" evidence="1">
    <location>
        <begin position="244"/>
        <end position="397"/>
    </location>
</feature>
<proteinExistence type="predicted"/>
<accession>A0A1I5UHA5</accession>
<name>A0A1I5UHA5_9BACT</name>
<dbReference type="OrthoDB" id="1097578at2"/>
<organism evidence="2 3">
    <name type="scientific">Parafilimonas terrae</name>
    <dbReference type="NCBI Taxonomy" id="1465490"/>
    <lineage>
        <taxon>Bacteria</taxon>
        <taxon>Pseudomonadati</taxon>
        <taxon>Bacteroidota</taxon>
        <taxon>Chitinophagia</taxon>
        <taxon>Chitinophagales</taxon>
        <taxon>Chitinophagaceae</taxon>
        <taxon>Parafilimonas</taxon>
    </lineage>
</organism>
<dbReference type="SUPFAM" id="SSF51126">
    <property type="entry name" value="Pectin lyase-like"/>
    <property type="match status" value="1"/>
</dbReference>
<protein>
    <submittedName>
        <fullName evidence="2">Right handed beta helix region</fullName>
    </submittedName>
</protein>
<dbReference type="InterPro" id="IPR011050">
    <property type="entry name" value="Pectin_lyase_fold/virulence"/>
</dbReference>
<dbReference type="AlphaFoldDB" id="A0A1I5UHA5"/>
<evidence type="ECO:0000313" key="2">
    <source>
        <dbReference type="EMBL" id="SFP94610.1"/>
    </source>
</evidence>
<gene>
    <name evidence="2" type="ORF">SAMN05444277_103291</name>
</gene>
<dbReference type="Pfam" id="PF13229">
    <property type="entry name" value="Beta_helix"/>
    <property type="match status" value="1"/>
</dbReference>
<dbReference type="EMBL" id="FOXQ01000003">
    <property type="protein sequence ID" value="SFP94610.1"/>
    <property type="molecule type" value="Genomic_DNA"/>
</dbReference>
<dbReference type="Proteomes" id="UP000199031">
    <property type="component" value="Unassembled WGS sequence"/>
</dbReference>
<dbReference type="Gene3D" id="2.160.20.10">
    <property type="entry name" value="Single-stranded right-handed beta-helix, Pectin lyase-like"/>
    <property type="match status" value="1"/>
</dbReference>
<dbReference type="RefSeq" id="WP_090657006.1">
    <property type="nucleotide sequence ID" value="NZ_FOXQ01000003.1"/>
</dbReference>
<dbReference type="SMART" id="SM00710">
    <property type="entry name" value="PbH1"/>
    <property type="match status" value="6"/>
</dbReference>
<dbReference type="InterPro" id="IPR012334">
    <property type="entry name" value="Pectin_lyas_fold"/>
</dbReference>
<keyword evidence="3" id="KW-1185">Reference proteome</keyword>
<evidence type="ECO:0000313" key="3">
    <source>
        <dbReference type="Proteomes" id="UP000199031"/>
    </source>
</evidence>
<sequence length="415" mass="46019">MSNPFILLLCILYANYFEQYPKQDLNQNLPVADWAVTDSNWQKITLKKPACRGKKIYIQKGNDNGVYLDGNSLFYRPGDTLVLKASNNPYSYFSIGNFRGTENCPLTIINEGGQVTLSNGMALENCNYINITGAGYSKEQYGFRIEDPASNGVGIDIHGRSSFIEVQHFFIYKKTYGLWVKEEGSCIDSLQYPNWTISNIYIHHNKIIKMNQEGMYLGSTDPNGLRQIACNGKTINPKPLRLGNIKVYNNIIDSTNRSGIQLSCGSGMLNEIFNNTVTNCGFEFNTSQGNGISLGGYTQAKVYKNNIDHTYALGILCLGSGKILIRDNIINNSGELSNQKAGGMAGIMVDTRPTTPAESTQFFILNNKIGKNTDYAIRVYRTVDSYAKGNIICNNTGNVKVDKAVSWISNCASKK</sequence>